<gene>
    <name evidence="1" type="ORF">EAH77_15725</name>
</gene>
<sequence length="177" mass="19491">MSSETENGQPSNEDDSSADGMLKKLTSSFAARLIFTVVIAIAALTAEKITGISSEAKEKVEVSEVAHAEIITGGQVKEIYQRLDDLTNDFKRLDGQTMTVKDGLKIQYQLYRLQTDIEILKSQQSALETHSVAGARAPVVQKRSENPKRIAKEPTLSFSEFEIQMLNGTLGDEKDIN</sequence>
<dbReference type="AlphaFoldDB" id="A0A502GDM1"/>
<proteinExistence type="predicted"/>
<organism evidence="1 2">
    <name type="scientific">Ewingella americana</name>
    <dbReference type="NCBI Taxonomy" id="41202"/>
    <lineage>
        <taxon>Bacteria</taxon>
        <taxon>Pseudomonadati</taxon>
        <taxon>Pseudomonadota</taxon>
        <taxon>Gammaproteobacteria</taxon>
        <taxon>Enterobacterales</taxon>
        <taxon>Yersiniaceae</taxon>
        <taxon>Ewingella</taxon>
    </lineage>
</organism>
<protein>
    <submittedName>
        <fullName evidence="1">Uncharacterized protein</fullName>
    </submittedName>
</protein>
<comment type="caution">
    <text evidence="1">The sequence shown here is derived from an EMBL/GenBank/DDBJ whole genome shotgun (WGS) entry which is preliminary data.</text>
</comment>
<name>A0A502GDM1_9GAMM</name>
<evidence type="ECO:0000313" key="1">
    <source>
        <dbReference type="EMBL" id="TPG60015.1"/>
    </source>
</evidence>
<reference evidence="1 2" key="1">
    <citation type="journal article" date="2019" name="Environ. Microbiol.">
        <title>Species interactions and distinct microbial communities in high Arctic permafrost affected cryosols are associated with the CH4 and CO2 gas fluxes.</title>
        <authorList>
            <person name="Altshuler I."/>
            <person name="Hamel J."/>
            <person name="Turney S."/>
            <person name="Magnuson E."/>
            <person name="Levesque R."/>
            <person name="Greer C."/>
            <person name="Whyte L.G."/>
        </authorList>
    </citation>
    <scope>NUCLEOTIDE SEQUENCE [LARGE SCALE GENOMIC DNA]</scope>
    <source>
        <strain evidence="1 2">E4</strain>
    </source>
</reference>
<dbReference type="EMBL" id="RCZD01000008">
    <property type="protein sequence ID" value="TPG60015.1"/>
    <property type="molecule type" value="Genomic_DNA"/>
</dbReference>
<accession>A0A502GDM1</accession>
<keyword evidence="2" id="KW-1185">Reference proteome</keyword>
<dbReference type="RefSeq" id="WP_140473743.1">
    <property type="nucleotide sequence ID" value="NZ_RCZD01000008.1"/>
</dbReference>
<evidence type="ECO:0000313" key="2">
    <source>
        <dbReference type="Proteomes" id="UP000317663"/>
    </source>
</evidence>
<dbReference type="Proteomes" id="UP000317663">
    <property type="component" value="Unassembled WGS sequence"/>
</dbReference>